<dbReference type="SFLD" id="SFLDG01086">
    <property type="entry name" value="elongater_protein-like"/>
    <property type="match status" value="1"/>
</dbReference>
<keyword evidence="4" id="KW-0479">Metal-binding</keyword>
<evidence type="ECO:0000256" key="1">
    <source>
        <dbReference type="ARBA" id="ARBA00001966"/>
    </source>
</evidence>
<evidence type="ECO:0000256" key="5">
    <source>
        <dbReference type="ARBA" id="ARBA00023004"/>
    </source>
</evidence>
<dbReference type="InterPro" id="IPR005911">
    <property type="entry name" value="YhcC-like"/>
</dbReference>
<comment type="caution">
    <text evidence="8">The sequence shown here is derived from an EMBL/GenBank/DDBJ whole genome shotgun (WGS) entry which is preliminary data.</text>
</comment>
<dbReference type="InterPro" id="IPR039661">
    <property type="entry name" value="ELP3"/>
</dbReference>
<dbReference type="GO" id="GO:0003824">
    <property type="term" value="F:catalytic activity"/>
    <property type="evidence" value="ECO:0007669"/>
    <property type="project" value="InterPro"/>
</dbReference>
<dbReference type="RefSeq" id="WP_242993329.1">
    <property type="nucleotide sequence ID" value="NZ_QICS01000001.1"/>
</dbReference>
<organism evidence="8 9">
    <name type="scientific">Lachnotalea glycerini</name>
    <dbReference type="NCBI Taxonomy" id="1763509"/>
    <lineage>
        <taxon>Bacteria</taxon>
        <taxon>Bacillati</taxon>
        <taxon>Bacillota</taxon>
        <taxon>Clostridia</taxon>
        <taxon>Lachnospirales</taxon>
        <taxon>Lachnospiraceae</taxon>
        <taxon>Lachnotalea</taxon>
    </lineage>
</organism>
<dbReference type="GO" id="GO:0046872">
    <property type="term" value="F:metal ion binding"/>
    <property type="evidence" value="ECO:0007669"/>
    <property type="project" value="UniProtKB-KW"/>
</dbReference>
<comment type="cofactor">
    <cofactor evidence="1">
        <name>[4Fe-4S] cluster</name>
        <dbReference type="ChEBI" id="CHEBI:49883"/>
    </cofactor>
</comment>
<evidence type="ECO:0000256" key="4">
    <source>
        <dbReference type="ARBA" id="ARBA00022723"/>
    </source>
</evidence>
<dbReference type="SFLD" id="SFLDG01091">
    <property type="entry name" value="uncharacterized_CHP01210-like"/>
    <property type="match status" value="1"/>
</dbReference>
<dbReference type="SUPFAM" id="SSF102114">
    <property type="entry name" value="Radical SAM enzymes"/>
    <property type="match status" value="1"/>
</dbReference>
<dbReference type="Pfam" id="PF04055">
    <property type="entry name" value="Radical_SAM"/>
    <property type="match status" value="1"/>
</dbReference>
<evidence type="ECO:0000259" key="7">
    <source>
        <dbReference type="PROSITE" id="PS51918"/>
    </source>
</evidence>
<dbReference type="Gene3D" id="3.80.30.20">
    <property type="entry name" value="tm_1862 like domain"/>
    <property type="match status" value="1"/>
</dbReference>
<dbReference type="NCBIfam" id="TIGR01212">
    <property type="entry name" value="TIGR01212 family radical SAM protein"/>
    <property type="match status" value="1"/>
</dbReference>
<keyword evidence="3" id="KW-0949">S-adenosyl-L-methionine</keyword>
<dbReference type="AlphaFoldDB" id="A0A318ERE4"/>
<evidence type="ECO:0000256" key="3">
    <source>
        <dbReference type="ARBA" id="ARBA00022691"/>
    </source>
</evidence>
<name>A0A318ERE4_9FIRM</name>
<dbReference type="GO" id="GO:0051539">
    <property type="term" value="F:4 iron, 4 sulfur cluster binding"/>
    <property type="evidence" value="ECO:0007669"/>
    <property type="project" value="UniProtKB-KW"/>
</dbReference>
<dbReference type="PANTHER" id="PTHR11135:SF1">
    <property type="entry name" value="PROTEIN YHCC"/>
    <property type="match status" value="1"/>
</dbReference>
<gene>
    <name evidence="8" type="ORF">C8E03_101168</name>
</gene>
<dbReference type="SMART" id="SM00729">
    <property type="entry name" value="Elp3"/>
    <property type="match status" value="1"/>
</dbReference>
<reference evidence="8 9" key="1">
    <citation type="submission" date="2018-05" db="EMBL/GenBank/DDBJ databases">
        <title>Genomic Encyclopedia of Type Strains, Phase IV (KMG-IV): sequencing the most valuable type-strain genomes for metagenomic binning, comparative biology and taxonomic classification.</title>
        <authorList>
            <person name="Goeker M."/>
        </authorList>
    </citation>
    <scope>NUCLEOTIDE SEQUENCE [LARGE SCALE GENOMIC DNA]</scope>
    <source>
        <strain evidence="8 9">DSM 28816</strain>
    </source>
</reference>
<dbReference type="InterPro" id="IPR023404">
    <property type="entry name" value="rSAM_horseshoe"/>
</dbReference>
<dbReference type="InterPro" id="IPR006638">
    <property type="entry name" value="Elp3/MiaA/NifB-like_rSAM"/>
</dbReference>
<evidence type="ECO:0000256" key="2">
    <source>
        <dbReference type="ARBA" id="ARBA00022485"/>
    </source>
</evidence>
<dbReference type="Proteomes" id="UP000247523">
    <property type="component" value="Unassembled WGS sequence"/>
</dbReference>
<keyword evidence="5" id="KW-0408">Iron</keyword>
<accession>A0A318ERE4</accession>
<keyword evidence="6" id="KW-0411">Iron-sulfur</keyword>
<keyword evidence="2" id="KW-0004">4Fe-4S</keyword>
<dbReference type="Pfam" id="PF16199">
    <property type="entry name" value="Radical_SAM_C"/>
    <property type="match status" value="1"/>
</dbReference>
<dbReference type="InterPro" id="IPR007197">
    <property type="entry name" value="rSAM"/>
</dbReference>
<sequence length="324" mass="37634">MEEKMNRIYYSYSEYLVRKYGAKVYKLPINLPITCPNRIESSGCTFCSEKGTGFEAQENTKSVSSQILENMEYISKRYKAKKFIAYFQNYTNTFMPVDLFEKYMYEAALLENIVEISVSTRPDCINDEYLSVLRNIERKYHIEISIELGLQTVNYHTLDKINRGHGLAEYIDAVLKISQYGFEICTHVILNLPYDNNRDVLETAKIISALPVHAVKIHSLYIPKDTVMCTAYEAGKITLCTKDEYLEKLIIFIEHLRPEIVVERLFSRIPEQDSEFSNWNTSWWKLKDEFVALMKNKNSYQGIAFDYLNGAALARGGYCFGIKK</sequence>
<evidence type="ECO:0000256" key="6">
    <source>
        <dbReference type="ARBA" id="ARBA00023014"/>
    </source>
</evidence>
<dbReference type="InterPro" id="IPR058240">
    <property type="entry name" value="rSAM_sf"/>
</dbReference>
<proteinExistence type="predicted"/>
<dbReference type="PROSITE" id="PS51918">
    <property type="entry name" value="RADICAL_SAM"/>
    <property type="match status" value="1"/>
</dbReference>
<feature type="domain" description="Radical SAM core" evidence="7">
    <location>
        <begin position="19"/>
        <end position="259"/>
    </location>
</feature>
<dbReference type="SFLD" id="SFLDS00029">
    <property type="entry name" value="Radical_SAM"/>
    <property type="match status" value="1"/>
</dbReference>
<protein>
    <recommendedName>
        <fullName evidence="7">Radical SAM core domain-containing protein</fullName>
    </recommendedName>
</protein>
<dbReference type="PANTHER" id="PTHR11135">
    <property type="entry name" value="HISTONE ACETYLTRANSFERASE-RELATED"/>
    <property type="match status" value="1"/>
</dbReference>
<dbReference type="InterPro" id="IPR032432">
    <property type="entry name" value="Radical_SAM_C"/>
</dbReference>
<dbReference type="EMBL" id="QICS01000001">
    <property type="protein sequence ID" value="PXV95539.1"/>
    <property type="molecule type" value="Genomic_DNA"/>
</dbReference>
<evidence type="ECO:0000313" key="8">
    <source>
        <dbReference type="EMBL" id="PXV95539.1"/>
    </source>
</evidence>
<evidence type="ECO:0000313" key="9">
    <source>
        <dbReference type="Proteomes" id="UP000247523"/>
    </source>
</evidence>